<evidence type="ECO:0000256" key="7">
    <source>
        <dbReference type="ARBA" id="ARBA00023002"/>
    </source>
</evidence>
<name>A0A1S3CE91_CUCME</name>
<evidence type="ECO:0000256" key="6">
    <source>
        <dbReference type="ARBA" id="ARBA00022857"/>
    </source>
</evidence>
<dbReference type="GO" id="GO:0050660">
    <property type="term" value="F:flavin adenine dinucleotide binding"/>
    <property type="evidence" value="ECO:0007669"/>
    <property type="project" value="InterPro"/>
</dbReference>
<comment type="catalytic activity">
    <reaction evidence="9">
        <text>indole-3-pyruvate + NADPH + O2 + H(+) = (indol-3-yl)acetate + CO2 + NADP(+) + H2O</text>
        <dbReference type="Rhea" id="RHEA:34331"/>
        <dbReference type="ChEBI" id="CHEBI:15377"/>
        <dbReference type="ChEBI" id="CHEBI:15378"/>
        <dbReference type="ChEBI" id="CHEBI:15379"/>
        <dbReference type="ChEBI" id="CHEBI:16526"/>
        <dbReference type="ChEBI" id="CHEBI:17640"/>
        <dbReference type="ChEBI" id="CHEBI:30854"/>
        <dbReference type="ChEBI" id="CHEBI:57783"/>
        <dbReference type="ChEBI" id="CHEBI:58349"/>
        <dbReference type="EC" id="1.14.13.168"/>
    </reaction>
</comment>
<dbReference type="PRINTS" id="PR00469">
    <property type="entry name" value="PNDRDTASEII"/>
</dbReference>
<dbReference type="Proteomes" id="UP001652600">
    <property type="component" value="Chromosome 11"/>
</dbReference>
<dbReference type="GO" id="GO:0050661">
    <property type="term" value="F:NADP binding"/>
    <property type="evidence" value="ECO:0007669"/>
    <property type="project" value="InterPro"/>
</dbReference>
<dbReference type="GeneID" id="103499731"/>
<evidence type="ECO:0000256" key="9">
    <source>
        <dbReference type="ARBA" id="ARBA00047707"/>
    </source>
</evidence>
<dbReference type="AlphaFoldDB" id="A0A1S3CE91"/>
<dbReference type="eggNOG" id="KOG1399">
    <property type="taxonomic scope" value="Eukaryota"/>
</dbReference>
<dbReference type="GO" id="GO:0009851">
    <property type="term" value="P:auxin biosynthetic process"/>
    <property type="evidence" value="ECO:0007669"/>
    <property type="project" value="UniProtKB-KW"/>
</dbReference>
<keyword evidence="6" id="KW-0521">NADP</keyword>
<evidence type="ECO:0000256" key="2">
    <source>
        <dbReference type="ARBA" id="ARBA00004814"/>
    </source>
</evidence>
<accession>A0A1S3CE91</accession>
<sequence length="386" mass="42907">MEEVRVLIVGAGPSGLATSAYLNHLSIPNIVLEKEDCYASLWKKRAYDRLCLHLAKDFCSLPLMSHSSSTPTFMSRATFLKYLDEYVTKFNIRPRYCRNVERAWLEDEEEDGEKKWRVEARNIETGEMEAYKAEFLVVASGENSVGYVPEVTGLDTFEGEIVHSSNYKSGRGFEGKDVLVVGCGNSGMEIALDLSNYGAQPSIVIRNPLHVLKREMVYVGMLLMKYLPVSVVDAILVGLAKLKFGDMSAYGICRPKLGPMQLKFATGKTPVIDVGTISKIQDGQIKVVPQISNIDGETIEFENGVRRKFDAIVFATGYKSSANNWLKDYELVLNEKGMPRSGIPKHWKGKKNVYCVGLSRQGLAGVSFDAKAVAQDISNNISNKFK</sequence>
<dbReference type="PRINTS" id="PR00368">
    <property type="entry name" value="FADPNR"/>
</dbReference>
<keyword evidence="4 10" id="KW-0285">Flavoprotein</keyword>
<evidence type="ECO:0000313" key="12">
    <source>
        <dbReference type="RefSeq" id="XP_008461026.2"/>
    </source>
</evidence>
<evidence type="ECO:0000256" key="1">
    <source>
        <dbReference type="ARBA" id="ARBA00001974"/>
    </source>
</evidence>
<dbReference type="GO" id="GO:0103075">
    <property type="term" value="F:indole-3-pyruvate monooxygenase activity"/>
    <property type="evidence" value="ECO:0007669"/>
    <property type="project" value="UniProtKB-EC"/>
</dbReference>
<dbReference type="Pfam" id="PF00743">
    <property type="entry name" value="FMO-like"/>
    <property type="match status" value="1"/>
</dbReference>
<dbReference type="KEGG" id="cmo:103499731"/>
<keyword evidence="8" id="KW-0073">Auxin biosynthesis</keyword>
<dbReference type="RefSeq" id="XP_008461026.2">
    <property type="nucleotide sequence ID" value="XM_008462804.2"/>
</dbReference>
<evidence type="ECO:0000256" key="8">
    <source>
        <dbReference type="ARBA" id="ARBA00023070"/>
    </source>
</evidence>
<keyword evidence="10 12" id="KW-0503">Monooxygenase</keyword>
<dbReference type="PANTHER" id="PTHR43539:SF77">
    <property type="entry name" value="DISULFIDE OXIDOREDUCTASE_MONOOXYGENASE_OXIDOREDUCTASE"/>
    <property type="match status" value="1"/>
</dbReference>
<organism evidence="11 12">
    <name type="scientific">Cucumis melo</name>
    <name type="common">Muskmelon</name>
    <dbReference type="NCBI Taxonomy" id="3656"/>
    <lineage>
        <taxon>Eukaryota</taxon>
        <taxon>Viridiplantae</taxon>
        <taxon>Streptophyta</taxon>
        <taxon>Embryophyta</taxon>
        <taxon>Tracheophyta</taxon>
        <taxon>Spermatophyta</taxon>
        <taxon>Magnoliopsida</taxon>
        <taxon>eudicotyledons</taxon>
        <taxon>Gunneridae</taxon>
        <taxon>Pentapetalae</taxon>
        <taxon>rosids</taxon>
        <taxon>fabids</taxon>
        <taxon>Cucurbitales</taxon>
        <taxon>Cucurbitaceae</taxon>
        <taxon>Benincaseae</taxon>
        <taxon>Cucumis</taxon>
    </lineage>
</organism>
<keyword evidence="11" id="KW-1185">Reference proteome</keyword>
<dbReference type="InterPro" id="IPR020946">
    <property type="entry name" value="Flavin_mOase-like"/>
</dbReference>
<dbReference type="PANTHER" id="PTHR43539">
    <property type="entry name" value="FLAVIN-BINDING MONOOXYGENASE-LIKE PROTEIN (AFU_ORTHOLOGUE AFUA_4G09220)"/>
    <property type="match status" value="1"/>
</dbReference>
<dbReference type="InterPro" id="IPR000960">
    <property type="entry name" value="Flavin_mOase"/>
</dbReference>
<dbReference type="GO" id="GO:0004499">
    <property type="term" value="F:N,N-dimethylaniline monooxygenase activity"/>
    <property type="evidence" value="ECO:0007669"/>
    <property type="project" value="InterPro"/>
</dbReference>
<comment type="pathway">
    <text evidence="2">Plant hormone metabolism; auxin biosynthesis.</text>
</comment>
<dbReference type="EC" id="1.-.-.-" evidence="10"/>
<evidence type="ECO:0000256" key="4">
    <source>
        <dbReference type="ARBA" id="ARBA00022630"/>
    </source>
</evidence>
<dbReference type="Gramene" id="MELO3C023246.2.1">
    <property type="protein sequence ID" value="MELO3C023246.2.1"/>
    <property type="gene ID" value="MELO3C023246.2"/>
</dbReference>
<gene>
    <name evidence="12" type="primary">LOC103499731</name>
</gene>
<dbReference type="SUPFAM" id="SSF51905">
    <property type="entry name" value="FAD/NAD(P)-binding domain"/>
    <property type="match status" value="2"/>
</dbReference>
<evidence type="ECO:0000256" key="3">
    <source>
        <dbReference type="ARBA" id="ARBA00009183"/>
    </source>
</evidence>
<keyword evidence="7 10" id="KW-0560">Oxidoreductase</keyword>
<dbReference type="InParanoid" id="A0A1S3CE91"/>
<comment type="cofactor">
    <cofactor evidence="1 10">
        <name>FAD</name>
        <dbReference type="ChEBI" id="CHEBI:57692"/>
    </cofactor>
</comment>
<reference evidence="12" key="1">
    <citation type="submission" date="2025-08" db="UniProtKB">
        <authorList>
            <consortium name="RefSeq"/>
        </authorList>
    </citation>
    <scope>IDENTIFICATION</scope>
    <source>
        <tissue evidence="12">Stem</tissue>
    </source>
</reference>
<evidence type="ECO:0000256" key="10">
    <source>
        <dbReference type="RuleBase" id="RU361177"/>
    </source>
</evidence>
<comment type="similarity">
    <text evidence="3 10">Belongs to the FMO family.</text>
</comment>
<dbReference type="InterPro" id="IPR050982">
    <property type="entry name" value="Auxin_biosynth/cation_transpt"/>
</dbReference>
<evidence type="ECO:0000313" key="11">
    <source>
        <dbReference type="Proteomes" id="UP001652600"/>
    </source>
</evidence>
<proteinExistence type="inferred from homology"/>
<dbReference type="PIRSF" id="PIRSF000332">
    <property type="entry name" value="FMO"/>
    <property type="match status" value="1"/>
</dbReference>
<dbReference type="Gene3D" id="3.50.50.60">
    <property type="entry name" value="FAD/NAD(P)-binding domain"/>
    <property type="match status" value="1"/>
</dbReference>
<keyword evidence="5 10" id="KW-0274">FAD</keyword>
<dbReference type="InterPro" id="IPR036188">
    <property type="entry name" value="FAD/NAD-bd_sf"/>
</dbReference>
<protein>
    <recommendedName>
        <fullName evidence="10">Flavin-containing monooxygenase</fullName>
        <ecNumber evidence="10">1.-.-.-</ecNumber>
    </recommendedName>
</protein>
<evidence type="ECO:0000256" key="5">
    <source>
        <dbReference type="ARBA" id="ARBA00022827"/>
    </source>
</evidence>
<dbReference type="GO" id="GO:0009723">
    <property type="term" value="P:response to ethylene"/>
    <property type="evidence" value="ECO:0007669"/>
    <property type="project" value="EnsemblPlants"/>
</dbReference>